<keyword evidence="1" id="KW-0732">Signal</keyword>
<gene>
    <name evidence="2" type="ORF">EDD71_10722</name>
</gene>
<feature type="chain" id="PRO_5020945371" evidence="1">
    <location>
        <begin position="29"/>
        <end position="45"/>
    </location>
</feature>
<dbReference type="EMBL" id="SOAZ01000007">
    <property type="protein sequence ID" value="TDT61297.1"/>
    <property type="molecule type" value="Genomic_DNA"/>
</dbReference>
<dbReference type="NCBIfam" id="TIGR04223">
    <property type="entry name" value="quorum_AgrD"/>
    <property type="match status" value="1"/>
</dbReference>
<dbReference type="AlphaFoldDB" id="A0A4V3ETE2"/>
<reference evidence="2 3" key="1">
    <citation type="submission" date="2019-03" db="EMBL/GenBank/DDBJ databases">
        <title>Genomic Encyclopedia of Type Strains, Phase IV (KMG-IV): sequencing the most valuable type-strain genomes for metagenomic binning, comparative biology and taxonomic classification.</title>
        <authorList>
            <person name="Goeker M."/>
        </authorList>
    </citation>
    <scope>NUCLEOTIDE SEQUENCE [LARGE SCALE GENOMIC DNA]</scope>
    <source>
        <strain evidence="2 3">DSM 24455</strain>
    </source>
</reference>
<comment type="caution">
    <text evidence="2">The sequence shown here is derived from an EMBL/GenBank/DDBJ whole genome shotgun (WGS) entry which is preliminary data.</text>
</comment>
<feature type="signal peptide" evidence="1">
    <location>
        <begin position="1"/>
        <end position="28"/>
    </location>
</feature>
<dbReference type="PROSITE" id="PS51257">
    <property type="entry name" value="PROKAR_LIPOPROTEIN"/>
    <property type="match status" value="1"/>
</dbReference>
<evidence type="ECO:0000256" key="1">
    <source>
        <dbReference type="SAM" id="SignalP"/>
    </source>
</evidence>
<proteinExistence type="predicted"/>
<sequence>MGKRFTKLMVTLGAGLFTLFALSTSASACVFGYYQPEEPKALREE</sequence>
<keyword evidence="3" id="KW-1185">Reference proteome</keyword>
<protein>
    <submittedName>
        <fullName evidence="2">Cyclic lactone autoinducer peptide</fullName>
    </submittedName>
</protein>
<dbReference type="RefSeq" id="WP_133627779.1">
    <property type="nucleotide sequence ID" value="NZ_SOAZ01000007.1"/>
</dbReference>
<accession>A0A4V3ETE2</accession>
<dbReference type="Proteomes" id="UP000295325">
    <property type="component" value="Unassembled WGS sequence"/>
</dbReference>
<evidence type="ECO:0000313" key="2">
    <source>
        <dbReference type="EMBL" id="TDT61297.1"/>
    </source>
</evidence>
<dbReference type="OrthoDB" id="1809626at2"/>
<dbReference type="InterPro" id="IPR009229">
    <property type="entry name" value="AgrD"/>
</dbReference>
<name>A0A4V3ETE2_9CLOT</name>
<organism evidence="2 3">
    <name type="scientific">Fonticella tunisiensis</name>
    <dbReference type="NCBI Taxonomy" id="1096341"/>
    <lineage>
        <taxon>Bacteria</taxon>
        <taxon>Bacillati</taxon>
        <taxon>Bacillota</taxon>
        <taxon>Clostridia</taxon>
        <taxon>Eubacteriales</taxon>
        <taxon>Clostridiaceae</taxon>
        <taxon>Fonticella</taxon>
    </lineage>
</organism>
<evidence type="ECO:0000313" key="3">
    <source>
        <dbReference type="Proteomes" id="UP000295325"/>
    </source>
</evidence>